<evidence type="ECO:0000313" key="2">
    <source>
        <dbReference type="EMBL" id="KAF0907657.1"/>
    </source>
</evidence>
<reference evidence="2 3" key="1">
    <citation type="submission" date="2019-11" db="EMBL/GenBank/DDBJ databases">
        <title>Whole genome sequence of Oryza granulata.</title>
        <authorList>
            <person name="Li W."/>
        </authorList>
    </citation>
    <scope>NUCLEOTIDE SEQUENCE [LARGE SCALE GENOMIC DNA]</scope>
    <source>
        <strain evidence="3">cv. Menghai</strain>
        <tissue evidence="2">Leaf</tissue>
    </source>
</reference>
<sequence>MLVAVARNGPRHKGPPSNDMGARELGPGGGERGFSVEWKQWAEDPDVSEGGCEAHGVAGMDRDGWAHTSALVATMTVCTGSRNGTRLCPTEATR</sequence>
<dbReference type="Proteomes" id="UP000479710">
    <property type="component" value="Unassembled WGS sequence"/>
</dbReference>
<organism evidence="2 3">
    <name type="scientific">Oryza meyeriana var. granulata</name>
    <dbReference type="NCBI Taxonomy" id="110450"/>
    <lineage>
        <taxon>Eukaryota</taxon>
        <taxon>Viridiplantae</taxon>
        <taxon>Streptophyta</taxon>
        <taxon>Embryophyta</taxon>
        <taxon>Tracheophyta</taxon>
        <taxon>Spermatophyta</taxon>
        <taxon>Magnoliopsida</taxon>
        <taxon>Liliopsida</taxon>
        <taxon>Poales</taxon>
        <taxon>Poaceae</taxon>
        <taxon>BOP clade</taxon>
        <taxon>Oryzoideae</taxon>
        <taxon>Oryzeae</taxon>
        <taxon>Oryzinae</taxon>
        <taxon>Oryza</taxon>
        <taxon>Oryza meyeriana</taxon>
    </lineage>
</organism>
<feature type="region of interest" description="Disordered" evidence="1">
    <location>
        <begin position="1"/>
        <end position="33"/>
    </location>
</feature>
<comment type="caution">
    <text evidence="2">The sequence shown here is derived from an EMBL/GenBank/DDBJ whole genome shotgun (WGS) entry which is preliminary data.</text>
</comment>
<protein>
    <submittedName>
        <fullName evidence="2">Uncharacterized protein</fullName>
    </submittedName>
</protein>
<name>A0A6G1D5J8_9ORYZ</name>
<dbReference type="EMBL" id="SPHZ02000007">
    <property type="protein sequence ID" value="KAF0907657.1"/>
    <property type="molecule type" value="Genomic_DNA"/>
</dbReference>
<accession>A0A6G1D5J8</accession>
<dbReference type="AlphaFoldDB" id="A0A6G1D5J8"/>
<gene>
    <name evidence="2" type="ORF">E2562_020432</name>
</gene>
<proteinExistence type="predicted"/>
<keyword evidence="3" id="KW-1185">Reference proteome</keyword>
<evidence type="ECO:0000256" key="1">
    <source>
        <dbReference type="SAM" id="MobiDB-lite"/>
    </source>
</evidence>
<evidence type="ECO:0000313" key="3">
    <source>
        <dbReference type="Proteomes" id="UP000479710"/>
    </source>
</evidence>